<dbReference type="EMBL" id="PCTC01000029">
    <property type="protein sequence ID" value="PIP63631.1"/>
    <property type="molecule type" value="Genomic_DNA"/>
</dbReference>
<reference evidence="2 3" key="1">
    <citation type="submission" date="2017-09" db="EMBL/GenBank/DDBJ databases">
        <title>Depth-based differentiation of microbial function through sediment-hosted aquifers and enrichment of novel symbionts in the deep terrestrial subsurface.</title>
        <authorList>
            <person name="Probst A.J."/>
            <person name="Ladd B."/>
            <person name="Jarett J.K."/>
            <person name="Geller-Mcgrath D.E."/>
            <person name="Sieber C.M."/>
            <person name="Emerson J.B."/>
            <person name="Anantharaman K."/>
            <person name="Thomas B.C."/>
            <person name="Malmstrom R."/>
            <person name="Stieglmeier M."/>
            <person name="Klingl A."/>
            <person name="Woyke T."/>
            <person name="Ryan C.M."/>
            <person name="Banfield J.F."/>
        </authorList>
    </citation>
    <scope>NUCLEOTIDE SEQUENCE [LARGE SCALE GENOMIC DNA]</scope>
    <source>
        <strain evidence="2">CG22_combo_CG10-13_8_21_14_all_34_12</strain>
    </source>
</reference>
<dbReference type="NCBIfam" id="TIGR01994">
    <property type="entry name" value="SUF_scaf_2"/>
    <property type="match status" value="1"/>
</dbReference>
<dbReference type="GO" id="GO:0005506">
    <property type="term" value="F:iron ion binding"/>
    <property type="evidence" value="ECO:0007669"/>
    <property type="project" value="InterPro"/>
</dbReference>
<feature type="domain" description="NIF system FeS cluster assembly NifU N-terminal" evidence="1">
    <location>
        <begin position="4"/>
        <end position="115"/>
    </location>
</feature>
<dbReference type="GO" id="GO:0051536">
    <property type="term" value="F:iron-sulfur cluster binding"/>
    <property type="evidence" value="ECO:0007669"/>
    <property type="project" value="InterPro"/>
</dbReference>
<proteinExistence type="predicted"/>
<dbReference type="GO" id="GO:0016226">
    <property type="term" value="P:iron-sulfur cluster assembly"/>
    <property type="evidence" value="ECO:0007669"/>
    <property type="project" value="InterPro"/>
</dbReference>
<dbReference type="Gene3D" id="3.90.1010.10">
    <property type="match status" value="1"/>
</dbReference>
<dbReference type="Pfam" id="PF01592">
    <property type="entry name" value="NifU_N"/>
    <property type="match status" value="1"/>
</dbReference>
<comment type="caution">
    <text evidence="2">The sequence shown here is derived from an EMBL/GenBank/DDBJ whole genome shotgun (WGS) entry which is preliminary data.</text>
</comment>
<dbReference type="CDD" id="cd06664">
    <property type="entry name" value="IscU_like"/>
    <property type="match status" value="1"/>
</dbReference>
<name>A0A2H0C1B0_9BACT</name>
<evidence type="ECO:0000259" key="1">
    <source>
        <dbReference type="Pfam" id="PF01592"/>
    </source>
</evidence>
<protein>
    <submittedName>
        <fullName evidence="2">SUF system NifU family Fe-S cluster assembly protein</fullName>
    </submittedName>
</protein>
<evidence type="ECO:0000313" key="2">
    <source>
        <dbReference type="EMBL" id="PIP63631.1"/>
    </source>
</evidence>
<sequence length="117" mass="13242">MNIYQDIILDHYHHPHNFGNLNKFSKSIQVSNPLCGDKIGMTVNFEKNEIKEIKFQGEGCVISTASASMLTDYAKDKSKHELKKLDSKFIIKMLGIDLGLNRIKCAVLPLEALHKLL</sequence>
<gene>
    <name evidence="2" type="ORF">COW97_01410</name>
</gene>
<accession>A0A2H0C1B0</accession>
<dbReference type="InterPro" id="IPR002871">
    <property type="entry name" value="NIF_FeS_clus_asmbl_NifU_N"/>
</dbReference>
<dbReference type="AlphaFoldDB" id="A0A2H0C1B0"/>
<dbReference type="PANTHER" id="PTHR10093">
    <property type="entry name" value="IRON-SULFUR CLUSTER ASSEMBLY ENZYME NIFU HOMOLOG"/>
    <property type="match status" value="1"/>
</dbReference>
<evidence type="ECO:0000313" key="3">
    <source>
        <dbReference type="Proteomes" id="UP000229699"/>
    </source>
</evidence>
<organism evidence="2 3">
    <name type="scientific">Candidatus Roizmanbacteria bacterium CG22_combo_CG10-13_8_21_14_all_34_12</name>
    <dbReference type="NCBI Taxonomy" id="1974860"/>
    <lineage>
        <taxon>Bacteria</taxon>
        <taxon>Candidatus Roizmaniibacteriota</taxon>
    </lineage>
</organism>
<dbReference type="SUPFAM" id="SSF82649">
    <property type="entry name" value="SufE/NifU"/>
    <property type="match status" value="1"/>
</dbReference>
<dbReference type="Proteomes" id="UP000229699">
    <property type="component" value="Unassembled WGS sequence"/>
</dbReference>